<dbReference type="InterPro" id="IPR027304">
    <property type="entry name" value="Trigger_fact/SurA_dom_sf"/>
</dbReference>
<comment type="subcellular location">
    <subcellularLocation>
        <location evidence="2 11">Cell membrane</location>
        <topology evidence="2 11">Lipid-anchor</topology>
    </subcellularLocation>
</comment>
<dbReference type="EC" id="5.2.1.8" evidence="11"/>
<protein>
    <recommendedName>
        <fullName evidence="11">Foldase protein PrsA</fullName>
        <ecNumber evidence="11">5.2.1.8</ecNumber>
    </recommendedName>
</protein>
<dbReference type="STRING" id="1122152.GCA_000425905_01274"/>
<keyword evidence="8 11" id="KW-0564">Palmitate</keyword>
<evidence type="ECO:0000259" key="13">
    <source>
        <dbReference type="PROSITE" id="PS50198"/>
    </source>
</evidence>
<keyword evidence="9 11" id="KW-0413">Isomerase</keyword>
<organism evidence="14 15">
    <name type="scientific">Lactobacillus psittaci DSM 15354</name>
    <dbReference type="NCBI Taxonomy" id="1122152"/>
    <lineage>
        <taxon>Bacteria</taxon>
        <taxon>Bacillati</taxon>
        <taxon>Bacillota</taxon>
        <taxon>Bacilli</taxon>
        <taxon>Lactobacillales</taxon>
        <taxon>Lactobacillaceae</taxon>
        <taxon>Lactobacillus</taxon>
    </lineage>
</organism>
<dbReference type="AlphaFoldDB" id="A0A0R1RY14"/>
<dbReference type="RefSeq" id="WP_027825223.1">
    <property type="nucleotide sequence ID" value="NZ_AUEI01000011.1"/>
</dbReference>
<accession>A0A0R1RY14</accession>
<dbReference type="InterPro" id="IPR050245">
    <property type="entry name" value="PrsA_foldase"/>
</dbReference>
<comment type="function">
    <text evidence="11">Plays a major role in protein secretion by helping the post-translocational extracellular folding of several secreted proteins.</text>
</comment>
<dbReference type="OrthoDB" id="14196at2"/>
<evidence type="ECO:0000256" key="3">
    <source>
        <dbReference type="ARBA" id="ARBA00006071"/>
    </source>
</evidence>
<keyword evidence="4 11" id="KW-1003">Cell membrane</keyword>
<dbReference type="PATRIC" id="fig|1122152.4.peg.450"/>
<keyword evidence="7 11" id="KW-0472">Membrane</keyword>
<dbReference type="InterPro" id="IPR023059">
    <property type="entry name" value="Foldase_PrsA"/>
</dbReference>
<evidence type="ECO:0000313" key="14">
    <source>
        <dbReference type="EMBL" id="KRL61894.1"/>
    </source>
</evidence>
<dbReference type="SUPFAM" id="SSF109998">
    <property type="entry name" value="Triger factor/SurA peptide-binding domain-like"/>
    <property type="match status" value="1"/>
</dbReference>
<dbReference type="GO" id="GO:0003755">
    <property type="term" value="F:peptidyl-prolyl cis-trans isomerase activity"/>
    <property type="evidence" value="ECO:0007669"/>
    <property type="project" value="UniProtKB-UniRule"/>
</dbReference>
<dbReference type="InterPro" id="IPR046357">
    <property type="entry name" value="PPIase_dom_sf"/>
</dbReference>
<evidence type="ECO:0000313" key="15">
    <source>
        <dbReference type="Proteomes" id="UP000051931"/>
    </source>
</evidence>
<reference evidence="14 15" key="1">
    <citation type="journal article" date="2015" name="Genome Announc.">
        <title>Expanding the biotechnology potential of lactobacilli through comparative genomics of 213 strains and associated genera.</title>
        <authorList>
            <person name="Sun Z."/>
            <person name="Harris H.M."/>
            <person name="McCann A."/>
            <person name="Guo C."/>
            <person name="Argimon S."/>
            <person name="Zhang W."/>
            <person name="Yang X."/>
            <person name="Jeffery I.B."/>
            <person name="Cooney J.C."/>
            <person name="Kagawa T.F."/>
            <person name="Liu W."/>
            <person name="Song Y."/>
            <person name="Salvetti E."/>
            <person name="Wrobel A."/>
            <person name="Rasinkangas P."/>
            <person name="Parkhill J."/>
            <person name="Rea M.C."/>
            <person name="O'Sullivan O."/>
            <person name="Ritari J."/>
            <person name="Douillard F.P."/>
            <person name="Paul Ross R."/>
            <person name="Yang R."/>
            <person name="Briner A.E."/>
            <person name="Felis G.E."/>
            <person name="de Vos W.M."/>
            <person name="Barrangou R."/>
            <person name="Klaenhammer T.R."/>
            <person name="Caufield P.W."/>
            <person name="Cui Y."/>
            <person name="Zhang H."/>
            <person name="O'Toole P.W."/>
        </authorList>
    </citation>
    <scope>NUCLEOTIDE SEQUENCE [LARGE SCALE GENOMIC DNA]</scope>
    <source>
        <strain evidence="14 15">DSM 15354</strain>
    </source>
</reference>
<dbReference type="EMBL" id="AZFB01000016">
    <property type="protein sequence ID" value="KRL61894.1"/>
    <property type="molecule type" value="Genomic_DNA"/>
</dbReference>
<evidence type="ECO:0000256" key="7">
    <source>
        <dbReference type="ARBA" id="ARBA00023136"/>
    </source>
</evidence>
<dbReference type="Pfam" id="PF00639">
    <property type="entry name" value="Rotamase"/>
    <property type="match status" value="1"/>
</dbReference>
<dbReference type="GO" id="GO:0005886">
    <property type="term" value="C:plasma membrane"/>
    <property type="evidence" value="ECO:0007669"/>
    <property type="project" value="UniProtKB-SubCell"/>
</dbReference>
<keyword evidence="10 11" id="KW-0449">Lipoprotein</keyword>
<evidence type="ECO:0000256" key="4">
    <source>
        <dbReference type="ARBA" id="ARBA00022475"/>
    </source>
</evidence>
<dbReference type="Proteomes" id="UP000051931">
    <property type="component" value="Unassembled WGS sequence"/>
</dbReference>
<dbReference type="PROSITE" id="PS51257">
    <property type="entry name" value="PROKAR_LIPOPROTEIN"/>
    <property type="match status" value="1"/>
</dbReference>
<evidence type="ECO:0000256" key="8">
    <source>
        <dbReference type="ARBA" id="ARBA00023139"/>
    </source>
</evidence>
<dbReference type="eggNOG" id="COG0760">
    <property type="taxonomic scope" value="Bacteria"/>
</dbReference>
<dbReference type="PANTHER" id="PTHR47245">
    <property type="entry name" value="PEPTIDYLPROLYL ISOMERASE"/>
    <property type="match status" value="1"/>
</dbReference>
<evidence type="ECO:0000256" key="9">
    <source>
        <dbReference type="ARBA" id="ARBA00023235"/>
    </source>
</evidence>
<sequence>MNKYLKKAAALVAVAGIALTATACSSSATLVNYKGGKITQDEYYKELKSSQAGKTTLANMIIYRALKQQYGKKVSQKEVNKEYNNYKKQYGSQFEAALEQNGYTTSSFKKNLETNLLTVAALKDIKKISAKQEQKAWKSYQPKVTVAHILVSKEDTAKDIIKQLKSGTSFSDLAKKYSTDSATKNKGGKLPSFDSTDTTLDSDFKTAAFKLKNGEYTTTPVKTQSGYEIIKMIKHPSKGKFADHKKQIDEQIYQSMEQNTSTMQSVIRTVLKRADVSIKDNDLKNVLSSYMSTSSTTTTNTAN</sequence>
<feature type="chain" id="PRO_5038391054" description="Foldase protein PrsA" evidence="12">
    <location>
        <begin position="24"/>
        <end position="303"/>
    </location>
</feature>
<dbReference type="InterPro" id="IPR000297">
    <property type="entry name" value="PPIase_PpiC"/>
</dbReference>
<dbReference type="NCBIfam" id="NF003356">
    <property type="entry name" value="PRK04405.1"/>
    <property type="match status" value="1"/>
</dbReference>
<dbReference type="HAMAP" id="MF_01145">
    <property type="entry name" value="Foldase_PrsA"/>
    <property type="match status" value="1"/>
</dbReference>
<feature type="signal peptide" evidence="12">
    <location>
        <begin position="1"/>
        <end position="23"/>
    </location>
</feature>
<evidence type="ECO:0000256" key="2">
    <source>
        <dbReference type="ARBA" id="ARBA00004193"/>
    </source>
</evidence>
<evidence type="ECO:0000256" key="10">
    <source>
        <dbReference type="ARBA" id="ARBA00023288"/>
    </source>
</evidence>
<dbReference type="PROSITE" id="PS50198">
    <property type="entry name" value="PPIC_PPIASE_2"/>
    <property type="match status" value="1"/>
</dbReference>
<keyword evidence="6 11" id="KW-0697">Rotamase</keyword>
<dbReference type="SUPFAM" id="SSF54534">
    <property type="entry name" value="FKBP-like"/>
    <property type="match status" value="1"/>
</dbReference>
<comment type="catalytic activity">
    <reaction evidence="1 11">
        <text>[protein]-peptidylproline (omega=180) = [protein]-peptidylproline (omega=0)</text>
        <dbReference type="Rhea" id="RHEA:16237"/>
        <dbReference type="Rhea" id="RHEA-COMP:10747"/>
        <dbReference type="Rhea" id="RHEA-COMP:10748"/>
        <dbReference type="ChEBI" id="CHEBI:83833"/>
        <dbReference type="ChEBI" id="CHEBI:83834"/>
        <dbReference type="EC" id="5.2.1.8"/>
    </reaction>
</comment>
<feature type="domain" description="PpiC" evidence="13">
    <location>
        <begin position="141"/>
        <end position="234"/>
    </location>
</feature>
<dbReference type="Gene3D" id="1.10.4030.10">
    <property type="entry name" value="Porin chaperone SurA, peptide-binding domain"/>
    <property type="match status" value="1"/>
</dbReference>
<evidence type="ECO:0000256" key="1">
    <source>
        <dbReference type="ARBA" id="ARBA00000971"/>
    </source>
</evidence>
<comment type="caution">
    <text evidence="14">The sequence shown here is derived from an EMBL/GenBank/DDBJ whole genome shotgun (WGS) entry which is preliminary data.</text>
</comment>
<evidence type="ECO:0000256" key="5">
    <source>
        <dbReference type="ARBA" id="ARBA00022729"/>
    </source>
</evidence>
<evidence type="ECO:0000256" key="6">
    <source>
        <dbReference type="ARBA" id="ARBA00023110"/>
    </source>
</evidence>
<evidence type="ECO:0000256" key="11">
    <source>
        <dbReference type="HAMAP-Rule" id="MF_01145"/>
    </source>
</evidence>
<evidence type="ECO:0000256" key="12">
    <source>
        <dbReference type="SAM" id="SignalP"/>
    </source>
</evidence>
<dbReference type="Gene3D" id="3.10.50.40">
    <property type="match status" value="1"/>
</dbReference>
<dbReference type="PANTHER" id="PTHR47245:SF1">
    <property type="entry name" value="FOLDASE PROTEIN PRSA"/>
    <property type="match status" value="1"/>
</dbReference>
<proteinExistence type="inferred from homology"/>
<keyword evidence="15" id="KW-1185">Reference proteome</keyword>
<dbReference type="GO" id="GO:0006457">
    <property type="term" value="P:protein folding"/>
    <property type="evidence" value="ECO:0007669"/>
    <property type="project" value="UniProtKB-UniRule"/>
</dbReference>
<name>A0A0R1RY14_9LACO</name>
<comment type="similarity">
    <text evidence="3 11">Belongs to the PrsA family.</text>
</comment>
<keyword evidence="5 11" id="KW-0732">Signal</keyword>
<gene>
    <name evidence="11" type="primary">prsA</name>
    <name evidence="14" type="ORF">FC23_GL000443</name>
</gene>